<dbReference type="Pfam" id="PF08843">
    <property type="entry name" value="AbiEii"/>
    <property type="match status" value="1"/>
</dbReference>
<evidence type="ECO:0000313" key="1">
    <source>
        <dbReference type="EMBL" id="AOO82243.1"/>
    </source>
</evidence>
<name>A0A1D7U4E0_9HYPH</name>
<sequence length="322" mass="36375">MSFFAATTPVLLNKTAGLFGSKRIDYVEIDILLTHLLQRMHETGLMDHLVFKGGTMLRKMVFGAGGRLSTDLDFVVRSIDGMPPDDLALAIATVFQEPYRDIRFNFNLDKDLGTSEGSCRANPRCMTNFTPNGQVIKIEVSYRADPVLAPVMLSQLHQPYFPNIDFEPAVVPCLQLEEAIGEKVRAAFQRPKIRDLHDLQQLRRNGFDPDLVRRLAILKIWESPEGASFEPFSFEAFVRRMATRVQNRAYEEGDLQGLLRQNQRVDLSTMVREVAESYGFLANLTGDEKKLTADKYSQERALAEAYREAIRADADPSSNPKP</sequence>
<evidence type="ECO:0000313" key="2">
    <source>
        <dbReference type="Proteomes" id="UP000094969"/>
    </source>
</evidence>
<reference evidence="1 2" key="1">
    <citation type="journal article" date="2015" name="Antonie Van Leeuwenhoek">
        <title>Bosea vaviloviae sp. nov., a new species of slow-growing rhizobia isolated from nodules of the relict species Vavilovia formosa (Stev.) Fed.</title>
        <authorList>
            <person name="Safronova V.I."/>
            <person name="Kuznetsova I.G."/>
            <person name="Sazanova A.L."/>
            <person name="Kimeklis A.K."/>
            <person name="Belimov A.A."/>
            <person name="Andronov E.E."/>
            <person name="Pinaev A.G."/>
            <person name="Chizhevskaya E.P."/>
            <person name="Pukhaev A.R."/>
            <person name="Popov K.P."/>
            <person name="Willems A."/>
            <person name="Tikhonovich I.A."/>
        </authorList>
    </citation>
    <scope>NUCLEOTIDE SEQUENCE [LARGE SCALE GENOMIC DNA]</scope>
    <source>
        <strain evidence="1 2">Vaf18</strain>
    </source>
</reference>
<dbReference type="AlphaFoldDB" id="A0A1D7U4E0"/>
<protein>
    <recommendedName>
        <fullName evidence="3">Nucleotidyl transferase AbiEii/AbiGii toxin family protein</fullName>
    </recommendedName>
</protein>
<dbReference type="KEGG" id="bvv:BHK69_18950"/>
<dbReference type="RefSeq" id="WP_069691453.1">
    <property type="nucleotide sequence ID" value="NZ_CP017147.1"/>
</dbReference>
<keyword evidence="2" id="KW-1185">Reference proteome</keyword>
<dbReference type="Proteomes" id="UP000094969">
    <property type="component" value="Chromosome"/>
</dbReference>
<evidence type="ECO:0008006" key="3">
    <source>
        <dbReference type="Google" id="ProtNLM"/>
    </source>
</evidence>
<dbReference type="OrthoDB" id="9780929at2"/>
<dbReference type="Gene3D" id="3.10.450.620">
    <property type="entry name" value="JHP933, nucleotidyltransferase-like core domain"/>
    <property type="match status" value="1"/>
</dbReference>
<dbReference type="STRING" id="1526658.BHK69_18950"/>
<proteinExistence type="predicted"/>
<dbReference type="EMBL" id="CP017147">
    <property type="protein sequence ID" value="AOO82243.1"/>
    <property type="molecule type" value="Genomic_DNA"/>
</dbReference>
<organism evidence="1 2">
    <name type="scientific">Bosea vaviloviae</name>
    <dbReference type="NCBI Taxonomy" id="1526658"/>
    <lineage>
        <taxon>Bacteria</taxon>
        <taxon>Pseudomonadati</taxon>
        <taxon>Pseudomonadota</taxon>
        <taxon>Alphaproteobacteria</taxon>
        <taxon>Hyphomicrobiales</taxon>
        <taxon>Boseaceae</taxon>
        <taxon>Bosea</taxon>
    </lineage>
</organism>
<gene>
    <name evidence="1" type="ORF">BHK69_18950</name>
</gene>
<accession>A0A1D7U4E0</accession>
<dbReference type="InterPro" id="IPR014942">
    <property type="entry name" value="AbiEii"/>
</dbReference>